<evidence type="ECO:0000313" key="2">
    <source>
        <dbReference type="EMBL" id="GIO33676.1"/>
    </source>
</evidence>
<feature type="domain" description="Helix-turn-helix" evidence="1">
    <location>
        <begin position="12"/>
        <end position="56"/>
    </location>
</feature>
<dbReference type="EMBL" id="BORQ01000007">
    <property type="protein sequence ID" value="GIO33676.1"/>
    <property type="molecule type" value="Genomic_DNA"/>
</dbReference>
<protein>
    <recommendedName>
        <fullName evidence="1">Helix-turn-helix domain-containing protein</fullName>
    </recommendedName>
</protein>
<organism evidence="2 3">
    <name type="scientific">Paenibacillus albilobatus</name>
    <dbReference type="NCBI Taxonomy" id="2716884"/>
    <lineage>
        <taxon>Bacteria</taxon>
        <taxon>Bacillati</taxon>
        <taxon>Bacillota</taxon>
        <taxon>Bacilli</taxon>
        <taxon>Bacillales</taxon>
        <taxon>Paenibacillaceae</taxon>
        <taxon>Paenibacillus</taxon>
    </lineage>
</organism>
<dbReference type="Pfam" id="PF12728">
    <property type="entry name" value="HTH_17"/>
    <property type="match status" value="1"/>
</dbReference>
<comment type="caution">
    <text evidence="2">The sequence shown here is derived from an EMBL/GenBank/DDBJ whole genome shotgun (WGS) entry which is preliminary data.</text>
</comment>
<gene>
    <name evidence="2" type="ORF">J2TS6_48170</name>
</gene>
<dbReference type="AlphaFoldDB" id="A0A919XK37"/>
<sequence length="67" mass="7809">MKYQLEDLPEVLEVADIQKFLDIGRNQAYDLCNSGQFYTLRIGRSIKIPKQPFVNWFLGTESKKQGE</sequence>
<keyword evidence="3" id="KW-1185">Reference proteome</keyword>
<dbReference type="Proteomes" id="UP000679779">
    <property type="component" value="Unassembled WGS sequence"/>
</dbReference>
<evidence type="ECO:0000259" key="1">
    <source>
        <dbReference type="Pfam" id="PF12728"/>
    </source>
</evidence>
<proteinExistence type="predicted"/>
<dbReference type="InterPro" id="IPR041657">
    <property type="entry name" value="HTH_17"/>
</dbReference>
<name>A0A919XK37_9BACL</name>
<evidence type="ECO:0000313" key="3">
    <source>
        <dbReference type="Proteomes" id="UP000679779"/>
    </source>
</evidence>
<dbReference type="RefSeq" id="WP_212958547.1">
    <property type="nucleotide sequence ID" value="NZ_BORQ01000007.1"/>
</dbReference>
<reference evidence="2" key="1">
    <citation type="submission" date="2021-03" db="EMBL/GenBank/DDBJ databases">
        <title>Antimicrobial resistance genes in bacteria isolated from Japanese honey, and their potential for conferring macrolide and lincosamide resistance in the American foulbrood pathogen Paenibacillus larvae.</title>
        <authorList>
            <person name="Okamoto M."/>
            <person name="Kumagai M."/>
            <person name="Kanamori H."/>
            <person name="Takamatsu D."/>
        </authorList>
    </citation>
    <scope>NUCLEOTIDE SEQUENCE</scope>
    <source>
        <strain evidence="2">J2TS6</strain>
    </source>
</reference>
<accession>A0A919XK37</accession>